<dbReference type="Gene3D" id="3.40.190.10">
    <property type="entry name" value="Periplasmic binding protein-like II"/>
    <property type="match status" value="2"/>
</dbReference>
<feature type="transmembrane region" description="Helical" evidence="2">
    <location>
        <begin position="688"/>
        <end position="712"/>
    </location>
</feature>
<feature type="compositionally biased region" description="Pro residues" evidence="1">
    <location>
        <begin position="211"/>
        <end position="224"/>
    </location>
</feature>
<comment type="caution">
    <text evidence="3">The sequence shown here is derived from an EMBL/GenBank/DDBJ whole genome shotgun (WGS) entry which is preliminary data.</text>
</comment>
<feature type="region of interest" description="Disordered" evidence="1">
    <location>
        <begin position="607"/>
        <end position="669"/>
    </location>
</feature>
<evidence type="ECO:0008006" key="5">
    <source>
        <dbReference type="Google" id="ProtNLM"/>
    </source>
</evidence>
<evidence type="ECO:0000256" key="2">
    <source>
        <dbReference type="SAM" id="Phobius"/>
    </source>
</evidence>
<sequence length="722" mass="73730">MAAAPVVVAAPAAQAVGEPVVEVWTAAADGTRIDGKNTARVTPGQTVNVRWSGFRPNSTVVISQCLAPIAAKNNYGAVSWVYDRYCAHQTRFRANTGPDGTGTASYPVKVGKYAPVVITDTGNSEVQNESFKCNGQADGPVTNDCVVVVSECEWSQPLELFQVTGQPVTLRPRAPRPGVTDPSVAAASSWIKFGGNPDGTPATTLFPAPEWPRLPDPPQPPELPPLGGDPVGAPIQGAGSVNTGTLLDAWLAGVRRLAQPADVDFIRGTSFFGAEQLRAGFQSGFTAGADYAVTGVPFTAEEAGGAVVYAPISLTALAVAYAAEYGGTGLNDIRLAPDALAMMLGDGDGVASGNWSDGPTIPGPTGADNGGCDLPVLTTQPIYRSGKSAQNQVLSSWLSATLPAERFRTFFVSEPGSAELSPTRAAASRSSENGSQGAYNIATRFGKAVAADPNNPGDVARARTERLRVGPVGYTDVTEVGIIREKGLPLPVAPLKNAAGKYAAPTKESILDAYAVMRRAADGTLAPTFDHPDRPGMYPLPMAHYLAVPRTDAQGANPMPIAKRKTLAAFIQYAVGDDAQRRVEELGGVPLPEELRKQARDVAAMLLRPDPPKKGGNGGGGGTGGGGTGGGGGLGGGSTTPTGGLGGPAPQPSATPAPSSPAPSAPAVLPVSNPGTVRGGKIPAATGVVPIAIIVIIGAAAAGLGGGWRGYLIWRGRQAGRS</sequence>
<proteinExistence type="predicted"/>
<keyword evidence="2" id="KW-0472">Membrane</keyword>
<dbReference type="EMBL" id="QLYX01000019">
    <property type="protein sequence ID" value="RAY11385.1"/>
    <property type="molecule type" value="Genomic_DNA"/>
</dbReference>
<feature type="compositionally biased region" description="Gly residues" evidence="1">
    <location>
        <begin position="615"/>
        <end position="647"/>
    </location>
</feature>
<dbReference type="InterPro" id="IPR050962">
    <property type="entry name" value="Phosphate-bind_PstS"/>
</dbReference>
<dbReference type="PANTHER" id="PTHR42996">
    <property type="entry name" value="PHOSPHATE-BINDING PROTEIN PSTS"/>
    <property type="match status" value="1"/>
</dbReference>
<accession>A0A365GX25</accession>
<dbReference type="AlphaFoldDB" id="A0A365GX25"/>
<keyword evidence="2" id="KW-1133">Transmembrane helix</keyword>
<evidence type="ECO:0000256" key="1">
    <source>
        <dbReference type="SAM" id="MobiDB-lite"/>
    </source>
</evidence>
<dbReference type="InterPro" id="IPR027273">
    <property type="entry name" value="Neocarzinostatin-like"/>
</dbReference>
<gene>
    <name evidence="3" type="ORF">DPM19_30645</name>
</gene>
<evidence type="ECO:0000313" key="4">
    <source>
        <dbReference type="Proteomes" id="UP000251891"/>
    </source>
</evidence>
<name>A0A365GX25_9ACTN</name>
<keyword evidence="4" id="KW-1185">Reference proteome</keyword>
<reference evidence="3 4" key="1">
    <citation type="submission" date="2018-06" db="EMBL/GenBank/DDBJ databases">
        <title>Actinomadura craniellae sp. nov. isolated from marine sponge Craniella sp.</title>
        <authorList>
            <person name="Li L."/>
            <person name="Xu Q.H."/>
            <person name="Lin H.W."/>
            <person name="Lu Y.H."/>
        </authorList>
    </citation>
    <scope>NUCLEOTIDE SEQUENCE [LARGE SCALE GENOMIC DNA]</scope>
    <source>
        <strain evidence="3 4">LHW63021</strain>
    </source>
</reference>
<dbReference type="Proteomes" id="UP000251891">
    <property type="component" value="Unassembled WGS sequence"/>
</dbReference>
<keyword evidence="2" id="KW-0812">Transmembrane</keyword>
<dbReference type="SUPFAM" id="SSF49319">
    <property type="entry name" value="Actinoxanthin-like"/>
    <property type="match status" value="1"/>
</dbReference>
<feature type="region of interest" description="Disordered" evidence="1">
    <location>
        <begin position="211"/>
        <end position="230"/>
    </location>
</feature>
<evidence type="ECO:0000313" key="3">
    <source>
        <dbReference type="EMBL" id="RAY11385.1"/>
    </source>
</evidence>
<feature type="compositionally biased region" description="Pro residues" evidence="1">
    <location>
        <begin position="649"/>
        <end position="664"/>
    </location>
</feature>
<dbReference type="Gene3D" id="2.60.40.230">
    <property type="entry name" value="Neocarzinostatin-like"/>
    <property type="match status" value="1"/>
</dbReference>
<dbReference type="SUPFAM" id="SSF53850">
    <property type="entry name" value="Periplasmic binding protein-like II"/>
    <property type="match status" value="1"/>
</dbReference>
<organism evidence="3 4">
    <name type="scientific">Actinomadura craniellae</name>
    <dbReference type="NCBI Taxonomy" id="2231787"/>
    <lineage>
        <taxon>Bacteria</taxon>
        <taxon>Bacillati</taxon>
        <taxon>Actinomycetota</taxon>
        <taxon>Actinomycetes</taxon>
        <taxon>Streptosporangiales</taxon>
        <taxon>Thermomonosporaceae</taxon>
        <taxon>Actinomadura</taxon>
    </lineage>
</organism>
<protein>
    <recommendedName>
        <fullName evidence="5">PBP domain-containing protein</fullName>
    </recommendedName>
</protein>
<dbReference type="PANTHER" id="PTHR42996:SF1">
    <property type="entry name" value="PHOSPHATE-BINDING PROTEIN PSTS"/>
    <property type="match status" value="1"/>
</dbReference>